<feature type="region of interest" description="Disordered" evidence="1">
    <location>
        <begin position="1"/>
        <end position="47"/>
    </location>
</feature>
<dbReference type="Proteomes" id="UP000317982">
    <property type="component" value="Unassembled WGS sequence"/>
</dbReference>
<dbReference type="Pfam" id="PF13508">
    <property type="entry name" value="Acetyltransf_7"/>
    <property type="match status" value="1"/>
</dbReference>
<dbReference type="OrthoDB" id="7057833at2"/>
<dbReference type="InterPro" id="IPR000182">
    <property type="entry name" value="GNAT_dom"/>
</dbReference>
<organism evidence="3 4">
    <name type="scientific">Cryptosporangium phraense</name>
    <dbReference type="NCBI Taxonomy" id="2593070"/>
    <lineage>
        <taxon>Bacteria</taxon>
        <taxon>Bacillati</taxon>
        <taxon>Actinomycetota</taxon>
        <taxon>Actinomycetes</taxon>
        <taxon>Cryptosporangiales</taxon>
        <taxon>Cryptosporangiaceae</taxon>
        <taxon>Cryptosporangium</taxon>
    </lineage>
</organism>
<dbReference type="RefSeq" id="WP_142706672.1">
    <property type="nucleotide sequence ID" value="NZ_VIRS01000016.1"/>
</dbReference>
<proteinExistence type="predicted"/>
<dbReference type="CDD" id="cd04301">
    <property type="entry name" value="NAT_SF"/>
    <property type="match status" value="1"/>
</dbReference>
<dbReference type="SUPFAM" id="SSF55729">
    <property type="entry name" value="Acyl-CoA N-acyltransferases (Nat)"/>
    <property type="match status" value="1"/>
</dbReference>
<dbReference type="PANTHER" id="PTHR42791:SF1">
    <property type="entry name" value="N-ACETYLTRANSFERASE DOMAIN-CONTAINING PROTEIN"/>
    <property type="match status" value="1"/>
</dbReference>
<accession>A0A545ANF5</accession>
<feature type="compositionally biased region" description="Polar residues" evidence="1">
    <location>
        <begin position="1"/>
        <end position="15"/>
    </location>
</feature>
<reference evidence="3 4" key="1">
    <citation type="submission" date="2019-07" db="EMBL/GenBank/DDBJ databases">
        <title>Cryptosporangium phraense sp. nov., isolated from plant litter.</title>
        <authorList>
            <person name="Suriyachadkun C."/>
        </authorList>
    </citation>
    <scope>NUCLEOTIDE SEQUENCE [LARGE SCALE GENOMIC DNA]</scope>
    <source>
        <strain evidence="3 4">A-T 5661</strain>
    </source>
</reference>
<evidence type="ECO:0000259" key="2">
    <source>
        <dbReference type="PROSITE" id="PS51186"/>
    </source>
</evidence>
<evidence type="ECO:0000313" key="4">
    <source>
        <dbReference type="Proteomes" id="UP000317982"/>
    </source>
</evidence>
<keyword evidence="3" id="KW-0808">Transferase</keyword>
<dbReference type="GO" id="GO:0016747">
    <property type="term" value="F:acyltransferase activity, transferring groups other than amino-acyl groups"/>
    <property type="evidence" value="ECO:0007669"/>
    <property type="project" value="InterPro"/>
</dbReference>
<feature type="compositionally biased region" description="Low complexity" evidence="1">
    <location>
        <begin position="23"/>
        <end position="45"/>
    </location>
</feature>
<dbReference type="InterPro" id="IPR052523">
    <property type="entry name" value="Trichothecene_AcTrans"/>
</dbReference>
<protein>
    <submittedName>
        <fullName evidence="3">GNAT family N-acetyltransferase</fullName>
    </submittedName>
</protein>
<name>A0A545ANF5_9ACTN</name>
<dbReference type="Gene3D" id="3.40.630.30">
    <property type="match status" value="1"/>
</dbReference>
<dbReference type="InterPro" id="IPR016181">
    <property type="entry name" value="Acyl_CoA_acyltransferase"/>
</dbReference>
<dbReference type="PROSITE" id="PS51186">
    <property type="entry name" value="GNAT"/>
    <property type="match status" value="1"/>
</dbReference>
<gene>
    <name evidence="3" type="ORF">FL583_22360</name>
</gene>
<dbReference type="AlphaFoldDB" id="A0A545ANF5"/>
<keyword evidence="4" id="KW-1185">Reference proteome</keyword>
<feature type="domain" description="N-acetyltransferase" evidence="2">
    <location>
        <begin position="109"/>
        <end position="254"/>
    </location>
</feature>
<dbReference type="PANTHER" id="PTHR42791">
    <property type="entry name" value="GNAT FAMILY ACETYLTRANSFERASE"/>
    <property type="match status" value="1"/>
</dbReference>
<dbReference type="EMBL" id="VIRS01000016">
    <property type="protein sequence ID" value="TQS42803.1"/>
    <property type="molecule type" value="Genomic_DNA"/>
</dbReference>
<evidence type="ECO:0000313" key="3">
    <source>
        <dbReference type="EMBL" id="TQS42803.1"/>
    </source>
</evidence>
<sequence>MIASSTTSTRDNNGTPVDGTPVDGAPSNGSPSNGSPDSASPADAPTIYRAGPAHYGDLRQLGALISDAFLGLSAVRWLTKDDRPNAPHVFARWSELHIADALQRGHVDLLTSNDSEDDPEPLAAAVWFTNPHAEPPRDYDQQLLRAVGRRSIDRFRTLDTVMADAHPGGQHHHHLLLIAVRPGLQGGGYGSALLAHHHRLLDDAGTPAYLEAASADSARLYLRHGYTHIGEPLTLPGNDSPGLWPMWREPKTLPTAS</sequence>
<dbReference type="InParanoid" id="A0A545ANF5"/>
<comment type="caution">
    <text evidence="3">The sequence shown here is derived from an EMBL/GenBank/DDBJ whole genome shotgun (WGS) entry which is preliminary data.</text>
</comment>
<evidence type="ECO:0000256" key="1">
    <source>
        <dbReference type="SAM" id="MobiDB-lite"/>
    </source>
</evidence>